<dbReference type="PROSITE" id="PS52016">
    <property type="entry name" value="TONB_DEPENDENT_REC_3"/>
    <property type="match status" value="1"/>
</dbReference>
<keyword evidence="4 8" id="KW-0812">Transmembrane</keyword>
<evidence type="ECO:0000256" key="10">
    <source>
        <dbReference type="SAM" id="Phobius"/>
    </source>
</evidence>
<dbReference type="InterPro" id="IPR036942">
    <property type="entry name" value="Beta-barrel_TonB_sf"/>
</dbReference>
<evidence type="ECO:0000256" key="8">
    <source>
        <dbReference type="PROSITE-ProRule" id="PRU01360"/>
    </source>
</evidence>
<dbReference type="EMBL" id="QPMM01000001">
    <property type="protein sequence ID" value="RFS26558.1"/>
    <property type="molecule type" value="Genomic_DNA"/>
</dbReference>
<dbReference type="InterPro" id="IPR037066">
    <property type="entry name" value="Plug_dom_sf"/>
</dbReference>
<evidence type="ECO:0000256" key="3">
    <source>
        <dbReference type="ARBA" id="ARBA00022452"/>
    </source>
</evidence>
<dbReference type="InterPro" id="IPR012910">
    <property type="entry name" value="Plug_dom"/>
</dbReference>
<dbReference type="NCBIfam" id="TIGR04057">
    <property type="entry name" value="SusC_RagA_signa"/>
    <property type="match status" value="1"/>
</dbReference>
<feature type="domain" description="TonB-dependent receptor plug" evidence="12">
    <location>
        <begin position="257"/>
        <end position="363"/>
    </location>
</feature>
<comment type="similarity">
    <text evidence="8 9">Belongs to the TonB-dependent receptor family.</text>
</comment>
<keyword evidence="14" id="KW-1185">Reference proteome</keyword>
<dbReference type="Gene3D" id="2.60.40.1120">
    <property type="entry name" value="Carboxypeptidase-like, regulatory domain"/>
    <property type="match status" value="1"/>
</dbReference>
<dbReference type="InterPro" id="IPR008969">
    <property type="entry name" value="CarboxyPept-like_regulatory"/>
</dbReference>
<reference evidence="13 14" key="1">
    <citation type="submission" date="2018-07" db="EMBL/GenBank/DDBJ databases">
        <title>Chitinophaga K2CV101002-2 sp. nov., isolated from a monsoon evergreen broad-leaved forest soil.</title>
        <authorList>
            <person name="Lv Y."/>
        </authorList>
    </citation>
    <scope>NUCLEOTIDE SEQUENCE [LARGE SCALE GENOMIC DNA]</scope>
    <source>
        <strain evidence="13 14">GDMCC 1.1288</strain>
    </source>
</reference>
<dbReference type="Pfam" id="PF13715">
    <property type="entry name" value="CarbopepD_reg_2"/>
    <property type="match status" value="1"/>
</dbReference>
<dbReference type="InterPro" id="IPR000531">
    <property type="entry name" value="Beta-barrel_TonB"/>
</dbReference>
<dbReference type="InterPro" id="IPR023996">
    <property type="entry name" value="TonB-dep_OMP_SusC/RagA"/>
</dbReference>
<dbReference type="Pfam" id="PF07715">
    <property type="entry name" value="Plug"/>
    <property type="match status" value="1"/>
</dbReference>
<evidence type="ECO:0000256" key="9">
    <source>
        <dbReference type="RuleBase" id="RU003357"/>
    </source>
</evidence>
<evidence type="ECO:0000256" key="5">
    <source>
        <dbReference type="ARBA" id="ARBA00023077"/>
    </source>
</evidence>
<evidence type="ECO:0000256" key="1">
    <source>
        <dbReference type="ARBA" id="ARBA00004571"/>
    </source>
</evidence>
<dbReference type="Gene3D" id="2.40.170.20">
    <property type="entry name" value="TonB-dependent receptor, beta-barrel domain"/>
    <property type="match status" value="1"/>
</dbReference>
<proteinExistence type="inferred from homology"/>
<dbReference type="Proteomes" id="UP000260644">
    <property type="component" value="Unassembled WGS sequence"/>
</dbReference>
<name>A0A3E1YGR7_9BACT</name>
<comment type="caution">
    <text evidence="13">The sequence shown here is derived from an EMBL/GenBank/DDBJ whole genome shotgun (WGS) entry which is preliminary data.</text>
</comment>
<feature type="transmembrane region" description="Helical" evidence="10">
    <location>
        <begin position="61"/>
        <end position="82"/>
    </location>
</feature>
<accession>A0A3E1YGR7</accession>
<comment type="subcellular location">
    <subcellularLocation>
        <location evidence="1 8">Cell outer membrane</location>
        <topology evidence="1 8">Multi-pass membrane protein</topology>
    </subcellularLocation>
</comment>
<dbReference type="GO" id="GO:0009279">
    <property type="term" value="C:cell outer membrane"/>
    <property type="evidence" value="ECO:0007669"/>
    <property type="project" value="UniProtKB-SubCell"/>
</dbReference>
<keyword evidence="10" id="KW-1133">Transmembrane helix</keyword>
<sequence length="1119" mass="124036">MKKNRKCCEHFLRKANQQCARSIGKRTAGLCYCFTYYHKFMEKVNPSDTCRRRSALCKYLLIMKLSFFIVFLSCMQVAAAGYSQRKISIKMKDTEIKKVLDRIANQSDVHFLYSNRKVDLHQKISVWANEESLDVVLNKVLNGSGFTWQELDNQLVVILPSSTAWDNIKVKGKITGADDNIPLPGVTVQVKGTTIGTLTDENGNFTLDAPAGGQLIFRYVGYEVLEMPVKANMDVQLKKSSSALTEVVVIGYGVTQKKDLTGSVVSVTPKEFNKGIISNPVQVLQGKVAGLVISKPGGNPNGKVSISLRGASSLSASSQPLFVVDGIPGIDINAVPPDDIVSIDVLKDASAAAIYGSRGANGVIIVTTRRGKDGAPQVSYSGYVGIDKISNTYGVLNADQYRQYLKDNNINPTGFDLGSSTNWQKAVTRTGLSHSHNLSMSGGKDNTRYSASVNYLNNEGIVINSGLERMIGRITLDQGMFDNRLRLGLSMNYVGEKNRYTGQDPDGNGDNRIWEQMIAYNPTAPVYNADGTFFEKLDINDNYNPVALANQIKHQRAMNKFIGSAKATYDITKHLTYDLLLGLERASSDRGLYYSKESPVTEGAGSNGTATRASKTWDNKTLETYFTYNQQWQRSILKVTAGYSYQNFFTNSMSAGNTQFVSDIFSYNNLGAGQGDQPAVSSGAEENSLVSFIGRAFYSYHDKYLLTGTVRRDGSTRFGKDRKWGTFPSASLAWRLTQEPFLQNSNWLQDLKFRVGYGVTGNQEIQNYKSPLTYAPGGKVLDNGRWVTSYQIGQNENPNLRWESAAQFNAGFDFTMFKGRLNGTIEYYDKRTKDLLFNYNVPSPPYLFPTMLANVGKISNKGLELSLSGAVIEHKNFSWNASFNISRNFNNIVSIANDQFKSDAIYDGTVGARGLTAVQIVKVVPGYSIGTFYIPHYIGIDANGNQQFEDIDKSGGFDFRSDSRVAGNGLPKYQAGLANTFRYKNFDLNFLLRSLFGYQIFNATDLVLSDRFSRLPGRNAMARYADSKIKGTYVSDRFIENGAFLRLDNFTFGYNIPAANSKLFANPRVYISGQNLFILTKYTGLDPELPIDGLAPGIDNRNVYPKTRSFAVGFTVNFK</sequence>
<evidence type="ECO:0000256" key="2">
    <source>
        <dbReference type="ARBA" id="ARBA00022448"/>
    </source>
</evidence>
<organism evidence="13 14">
    <name type="scientific">Chitinophaga silvatica</name>
    <dbReference type="NCBI Taxonomy" id="2282649"/>
    <lineage>
        <taxon>Bacteria</taxon>
        <taxon>Pseudomonadati</taxon>
        <taxon>Bacteroidota</taxon>
        <taxon>Chitinophagia</taxon>
        <taxon>Chitinophagales</taxon>
        <taxon>Chitinophagaceae</taxon>
        <taxon>Chitinophaga</taxon>
    </lineage>
</organism>
<keyword evidence="5 9" id="KW-0798">TonB box</keyword>
<dbReference type="SUPFAM" id="SSF56935">
    <property type="entry name" value="Porins"/>
    <property type="match status" value="1"/>
</dbReference>
<dbReference type="Pfam" id="PF00593">
    <property type="entry name" value="TonB_dep_Rec_b-barrel"/>
    <property type="match status" value="1"/>
</dbReference>
<evidence type="ECO:0000256" key="4">
    <source>
        <dbReference type="ARBA" id="ARBA00022692"/>
    </source>
</evidence>
<dbReference type="AlphaFoldDB" id="A0A3E1YGR7"/>
<dbReference type="NCBIfam" id="TIGR04056">
    <property type="entry name" value="OMP_RagA_SusC"/>
    <property type="match status" value="1"/>
</dbReference>
<dbReference type="Gene3D" id="3.55.50.30">
    <property type="match status" value="1"/>
</dbReference>
<evidence type="ECO:0000259" key="12">
    <source>
        <dbReference type="Pfam" id="PF07715"/>
    </source>
</evidence>
<evidence type="ECO:0000259" key="11">
    <source>
        <dbReference type="Pfam" id="PF00593"/>
    </source>
</evidence>
<keyword evidence="6 8" id="KW-0472">Membrane</keyword>
<gene>
    <name evidence="13" type="ORF">DVR12_01875</name>
</gene>
<dbReference type="Gene3D" id="2.170.130.10">
    <property type="entry name" value="TonB-dependent receptor, plug domain"/>
    <property type="match status" value="1"/>
</dbReference>
<protein>
    <submittedName>
        <fullName evidence="13">SusC/RagA family TonB-linked outer membrane protein</fullName>
    </submittedName>
</protein>
<evidence type="ECO:0000313" key="14">
    <source>
        <dbReference type="Proteomes" id="UP000260644"/>
    </source>
</evidence>
<dbReference type="InterPro" id="IPR023997">
    <property type="entry name" value="TonB-dep_OMP_SusC/RagA_CS"/>
</dbReference>
<evidence type="ECO:0000313" key="13">
    <source>
        <dbReference type="EMBL" id="RFS26558.1"/>
    </source>
</evidence>
<keyword evidence="3 8" id="KW-1134">Transmembrane beta strand</keyword>
<feature type="domain" description="TonB-dependent receptor-like beta-barrel" evidence="11">
    <location>
        <begin position="519"/>
        <end position="1076"/>
    </location>
</feature>
<keyword evidence="7 8" id="KW-0998">Cell outer membrane</keyword>
<evidence type="ECO:0000256" key="7">
    <source>
        <dbReference type="ARBA" id="ARBA00023237"/>
    </source>
</evidence>
<dbReference type="SUPFAM" id="SSF49464">
    <property type="entry name" value="Carboxypeptidase regulatory domain-like"/>
    <property type="match status" value="1"/>
</dbReference>
<dbReference type="InterPro" id="IPR039426">
    <property type="entry name" value="TonB-dep_rcpt-like"/>
</dbReference>
<evidence type="ECO:0000256" key="6">
    <source>
        <dbReference type="ARBA" id="ARBA00023136"/>
    </source>
</evidence>
<keyword evidence="2 8" id="KW-0813">Transport</keyword>